<dbReference type="InterPro" id="IPR036390">
    <property type="entry name" value="WH_DNA-bd_sf"/>
</dbReference>
<dbReference type="InterPro" id="IPR001845">
    <property type="entry name" value="HTH_ArsR_DNA-bd_dom"/>
</dbReference>
<dbReference type="SMART" id="SM00418">
    <property type="entry name" value="HTH_ARSR"/>
    <property type="match status" value="1"/>
</dbReference>
<dbReference type="RefSeq" id="WP_093953681.1">
    <property type="nucleotide sequence ID" value="NZ_NMUL01000067.1"/>
</dbReference>
<keyword evidence="3" id="KW-1185">Reference proteome</keyword>
<evidence type="ECO:0000259" key="1">
    <source>
        <dbReference type="SMART" id="SM00418"/>
    </source>
</evidence>
<comment type="caution">
    <text evidence="2">The sequence shown here is derived from an EMBL/GenBank/DDBJ whole genome shotgun (WGS) entry which is preliminary data.</text>
</comment>
<dbReference type="SUPFAM" id="SSF46785">
    <property type="entry name" value="Winged helix' DNA-binding domain"/>
    <property type="match status" value="1"/>
</dbReference>
<dbReference type="Proteomes" id="UP000215199">
    <property type="component" value="Unassembled WGS sequence"/>
</dbReference>
<evidence type="ECO:0000313" key="3">
    <source>
        <dbReference type="Proteomes" id="UP000215199"/>
    </source>
</evidence>
<dbReference type="EMBL" id="NMUL01000067">
    <property type="protein sequence ID" value="OXM60014.1"/>
    <property type="molecule type" value="Genomic_DNA"/>
</dbReference>
<dbReference type="AlphaFoldDB" id="A0A229SMK1"/>
<gene>
    <name evidence="2" type="ORF">CF165_44790</name>
</gene>
<organism evidence="2 3">
    <name type="scientific">Amycolatopsis vastitatis</name>
    <dbReference type="NCBI Taxonomy" id="1905142"/>
    <lineage>
        <taxon>Bacteria</taxon>
        <taxon>Bacillati</taxon>
        <taxon>Actinomycetota</taxon>
        <taxon>Actinomycetes</taxon>
        <taxon>Pseudonocardiales</taxon>
        <taxon>Pseudonocardiaceae</taxon>
        <taxon>Amycolatopsis</taxon>
    </lineage>
</organism>
<evidence type="ECO:0000313" key="2">
    <source>
        <dbReference type="EMBL" id="OXM60014.1"/>
    </source>
</evidence>
<dbReference type="InterPro" id="IPR036388">
    <property type="entry name" value="WH-like_DNA-bd_sf"/>
</dbReference>
<dbReference type="Gene3D" id="1.10.10.10">
    <property type="entry name" value="Winged helix-like DNA-binding domain superfamily/Winged helix DNA-binding domain"/>
    <property type="match status" value="1"/>
</dbReference>
<reference evidence="3" key="1">
    <citation type="submission" date="2017-07" db="EMBL/GenBank/DDBJ databases">
        <title>Comparative genome mining reveals phylogenetic distribution patterns of secondary metabolites in Amycolatopsis.</title>
        <authorList>
            <person name="Adamek M."/>
            <person name="Alanjary M."/>
            <person name="Sales-Ortells H."/>
            <person name="Goodfellow M."/>
            <person name="Bull A.T."/>
            <person name="Kalinowski J."/>
            <person name="Ziemert N."/>
        </authorList>
    </citation>
    <scope>NUCLEOTIDE SEQUENCE [LARGE SCALE GENOMIC DNA]</scope>
    <source>
        <strain evidence="3">H5</strain>
    </source>
</reference>
<dbReference type="GO" id="GO:0003700">
    <property type="term" value="F:DNA-binding transcription factor activity"/>
    <property type="evidence" value="ECO:0007669"/>
    <property type="project" value="InterPro"/>
</dbReference>
<accession>A0A229SMK1</accession>
<sequence>MGESESGSTRVATFESAEDRVLPDLTRLHLLCLLETSQWRRFSFLCQAVGISQDRLKRQFFVMRSAGYLVTRRSADQAGWALLTSHGERRRAVYLDALTYLAARAQDQVQAAQQAQPDWFGQVARP</sequence>
<name>A0A229SMK1_9PSEU</name>
<dbReference type="OrthoDB" id="3628427at2"/>
<protein>
    <submittedName>
        <fullName evidence="2">Transcriptional regulator</fullName>
    </submittedName>
</protein>
<feature type="domain" description="HTH arsR-type" evidence="1">
    <location>
        <begin position="12"/>
        <end position="99"/>
    </location>
</feature>
<proteinExistence type="predicted"/>